<dbReference type="InterPro" id="IPR007345">
    <property type="entry name" value="Polysacch_pyruvyl_Trfase"/>
</dbReference>
<organism evidence="2 3">
    <name type="scientific">Pseudovibrio japonicus</name>
    <dbReference type="NCBI Taxonomy" id="366534"/>
    <lineage>
        <taxon>Bacteria</taxon>
        <taxon>Pseudomonadati</taxon>
        <taxon>Pseudomonadota</taxon>
        <taxon>Alphaproteobacteria</taxon>
        <taxon>Hyphomicrobiales</taxon>
        <taxon>Stappiaceae</taxon>
        <taxon>Pseudovibrio</taxon>
    </lineage>
</organism>
<feature type="domain" description="Polysaccharide pyruvyl transferase" evidence="1">
    <location>
        <begin position="14"/>
        <end position="284"/>
    </location>
</feature>
<protein>
    <recommendedName>
        <fullName evidence="1">Polysaccharide pyruvyl transferase domain-containing protein</fullName>
    </recommendedName>
</protein>
<dbReference type="RefSeq" id="WP_189435760.1">
    <property type="nucleotide sequence ID" value="NZ_BMXE01000002.1"/>
</dbReference>
<evidence type="ECO:0000313" key="3">
    <source>
        <dbReference type="Proteomes" id="UP000637980"/>
    </source>
</evidence>
<gene>
    <name evidence="2" type="ORF">GCM10007094_10740</name>
</gene>
<dbReference type="PANTHER" id="PTHR36836:SF1">
    <property type="entry name" value="COLANIC ACID BIOSYNTHESIS PROTEIN WCAK"/>
    <property type="match status" value="1"/>
</dbReference>
<comment type="caution">
    <text evidence="2">The sequence shown here is derived from an EMBL/GenBank/DDBJ whole genome shotgun (WGS) entry which is preliminary data.</text>
</comment>
<evidence type="ECO:0000259" key="1">
    <source>
        <dbReference type="Pfam" id="PF04230"/>
    </source>
</evidence>
<accession>A0ABQ3EAK1</accession>
<dbReference type="PANTHER" id="PTHR36836">
    <property type="entry name" value="COLANIC ACID BIOSYNTHESIS PROTEIN WCAK"/>
    <property type="match status" value="1"/>
</dbReference>
<proteinExistence type="predicted"/>
<dbReference type="EMBL" id="BMXE01000002">
    <property type="protein sequence ID" value="GHB24545.1"/>
    <property type="molecule type" value="Genomic_DNA"/>
</dbReference>
<sequence length="345" mass="37908">MKKVFLEATYGIGNFGDDLLWSLFREQLIALGCSVTIGGDIRRAGAEAGEIDVHRTDVVGKARVIAGVDFVVIGGGGQFNDNSSRSGGAHLAITFALSRLFGRRILVCGTGFGPLSKPFARRLWRLLARKTNSVYALREAEGVIAFEELTGRDAVLCCDPIFSEFARRALKLDQLAEQRAAHPPLPSAPGLINFRNFRRNTEAELVIVGELLAEGHALEGLSADDRGDLGTDELRVLRIETLHPYRGVAPFLDTLVAAPFVVTQRFHVLCACAILGVPVVPLVYAEKMRDFCLWMGLPFVTTEDTDPKQIRSAVRAALDNGPVDQARLMERVDPLEWLRRNAWKA</sequence>
<dbReference type="Pfam" id="PF04230">
    <property type="entry name" value="PS_pyruv_trans"/>
    <property type="match status" value="1"/>
</dbReference>
<evidence type="ECO:0000313" key="2">
    <source>
        <dbReference type="EMBL" id="GHB24545.1"/>
    </source>
</evidence>
<reference evidence="3" key="1">
    <citation type="journal article" date="2019" name="Int. J. Syst. Evol. Microbiol.">
        <title>The Global Catalogue of Microorganisms (GCM) 10K type strain sequencing project: providing services to taxonomists for standard genome sequencing and annotation.</title>
        <authorList>
            <consortium name="The Broad Institute Genomics Platform"/>
            <consortium name="The Broad Institute Genome Sequencing Center for Infectious Disease"/>
            <person name="Wu L."/>
            <person name="Ma J."/>
        </authorList>
    </citation>
    <scope>NUCLEOTIDE SEQUENCE [LARGE SCALE GENOMIC DNA]</scope>
    <source>
        <strain evidence="3">KCTC 12861</strain>
    </source>
</reference>
<name>A0ABQ3EAK1_9HYPH</name>
<dbReference type="Proteomes" id="UP000637980">
    <property type="component" value="Unassembled WGS sequence"/>
</dbReference>
<keyword evidence="3" id="KW-1185">Reference proteome</keyword>